<dbReference type="PROSITE" id="PS50801">
    <property type="entry name" value="STAS"/>
    <property type="match status" value="1"/>
</dbReference>
<evidence type="ECO:0000313" key="4">
    <source>
        <dbReference type="EMBL" id="EHJ48445.1"/>
    </source>
</evidence>
<dbReference type="InterPro" id="IPR003658">
    <property type="entry name" value="Anti-sigma_ant"/>
</dbReference>
<organism evidence="4 5">
    <name type="scientific">Solidesulfovibrio carbinoliphilus subsp. oakridgensis</name>
    <dbReference type="NCBI Taxonomy" id="694327"/>
    <lineage>
        <taxon>Bacteria</taxon>
        <taxon>Pseudomonadati</taxon>
        <taxon>Thermodesulfobacteriota</taxon>
        <taxon>Desulfovibrionia</taxon>
        <taxon>Desulfovibrionales</taxon>
        <taxon>Desulfovibrionaceae</taxon>
        <taxon>Solidesulfovibrio</taxon>
    </lineage>
</organism>
<dbReference type="OrthoDB" id="5460470at2"/>
<evidence type="ECO:0000313" key="5">
    <source>
        <dbReference type="Proteomes" id="UP000004662"/>
    </source>
</evidence>
<accession>G7Q6W2</accession>
<feature type="domain" description="STAS" evidence="3">
    <location>
        <begin position="23"/>
        <end position="111"/>
    </location>
</feature>
<name>G7Q6W2_9BACT</name>
<dbReference type="CDD" id="cd07043">
    <property type="entry name" value="STAS_anti-anti-sigma_factors"/>
    <property type="match status" value="1"/>
</dbReference>
<dbReference type="HOGENOM" id="CLU_115403_9_4_7"/>
<dbReference type="RefSeq" id="WP_009181819.1">
    <property type="nucleotide sequence ID" value="NZ_CM001368.1"/>
</dbReference>
<dbReference type="InterPro" id="IPR002645">
    <property type="entry name" value="STAS_dom"/>
</dbReference>
<dbReference type="EMBL" id="CM001368">
    <property type="protein sequence ID" value="EHJ48445.1"/>
    <property type="molecule type" value="Genomic_DNA"/>
</dbReference>
<dbReference type="SUPFAM" id="SSF52091">
    <property type="entry name" value="SpoIIaa-like"/>
    <property type="match status" value="1"/>
</dbReference>
<dbReference type="InterPro" id="IPR036513">
    <property type="entry name" value="STAS_dom_sf"/>
</dbReference>
<dbReference type="PANTHER" id="PTHR33495">
    <property type="entry name" value="ANTI-SIGMA FACTOR ANTAGONIST TM_1081-RELATED-RELATED"/>
    <property type="match status" value="1"/>
</dbReference>
<dbReference type="Gene3D" id="3.30.750.24">
    <property type="entry name" value="STAS domain"/>
    <property type="match status" value="1"/>
</dbReference>
<dbReference type="eggNOG" id="COG1366">
    <property type="taxonomic scope" value="Bacteria"/>
</dbReference>
<dbReference type="NCBIfam" id="TIGR00377">
    <property type="entry name" value="ant_ant_sig"/>
    <property type="match status" value="1"/>
</dbReference>
<protein>
    <recommendedName>
        <fullName evidence="2">Anti-sigma factor antagonist</fullName>
    </recommendedName>
</protein>
<sequence length="111" mass="11911">MNNDTEKKAHNWTLAPGDAPGAVTLAGEIDFSVTPAVRERLLALVGETPETITLDMADLSYIDSSGLALLIELRKHLAESGRKVAIRSLSPQVRKLFNLTQLGDLFGLPAG</sequence>
<evidence type="ECO:0000256" key="1">
    <source>
        <dbReference type="ARBA" id="ARBA00009013"/>
    </source>
</evidence>
<dbReference type="AlphaFoldDB" id="G7Q6W2"/>
<evidence type="ECO:0000256" key="2">
    <source>
        <dbReference type="RuleBase" id="RU003749"/>
    </source>
</evidence>
<dbReference type="Proteomes" id="UP000004662">
    <property type="component" value="Chromosome"/>
</dbReference>
<comment type="similarity">
    <text evidence="1 2">Belongs to the anti-sigma-factor antagonist family.</text>
</comment>
<evidence type="ECO:0000259" key="3">
    <source>
        <dbReference type="PROSITE" id="PS50801"/>
    </source>
</evidence>
<dbReference type="Pfam" id="PF01740">
    <property type="entry name" value="STAS"/>
    <property type="match status" value="1"/>
</dbReference>
<dbReference type="STRING" id="694327.DFW101_2441"/>
<proteinExistence type="inferred from homology"/>
<gene>
    <name evidence="4" type="ORF">DFW101_2441</name>
</gene>
<dbReference type="GO" id="GO:0043856">
    <property type="term" value="F:anti-sigma factor antagonist activity"/>
    <property type="evidence" value="ECO:0007669"/>
    <property type="project" value="InterPro"/>
</dbReference>
<keyword evidence="5" id="KW-1185">Reference proteome</keyword>
<reference evidence="5" key="1">
    <citation type="journal article" date="2015" name="Genome Announc.">
        <title>High-Quality Draft Genome Sequence of Desulfovibrio carbinoliphilus FW-101-2B, an Organic Acid-Oxidizing Sulfate-Reducing Bacterium Isolated from Uranium(VI)-Contaminated Groundwater.</title>
        <authorList>
            <person name="Ramsay B.D."/>
            <person name="Hwang C."/>
            <person name="Woo H.L."/>
            <person name="Carroll S.L."/>
            <person name="Lucas S."/>
            <person name="Han J."/>
            <person name="Lapidus A.L."/>
            <person name="Cheng J.F."/>
            <person name="Goodwin L.A."/>
            <person name="Pitluck S."/>
            <person name="Peters L."/>
            <person name="Chertkov O."/>
            <person name="Held B."/>
            <person name="Detter J.C."/>
            <person name="Han C.S."/>
            <person name="Tapia R."/>
            <person name="Land M.L."/>
            <person name="Hauser L.J."/>
            <person name="Kyrpides N.C."/>
            <person name="Ivanova N.N."/>
            <person name="Mikhailova N."/>
            <person name="Pagani I."/>
            <person name="Woyke T."/>
            <person name="Arkin A.P."/>
            <person name="Dehal P."/>
            <person name="Chivian D."/>
            <person name="Criddle C.S."/>
            <person name="Wu W."/>
            <person name="Chakraborty R."/>
            <person name="Hazen T.C."/>
            <person name="Fields M.W."/>
        </authorList>
    </citation>
    <scope>NUCLEOTIDE SEQUENCE [LARGE SCALE GENOMIC DNA]</scope>
    <source>
        <strain evidence="5">FW-101-2B</strain>
    </source>
</reference>